<dbReference type="EMBL" id="DXAW01000093">
    <property type="protein sequence ID" value="HIZ85860.1"/>
    <property type="molecule type" value="Genomic_DNA"/>
</dbReference>
<dbReference type="NCBIfam" id="TIGR01499">
    <property type="entry name" value="folC"/>
    <property type="match status" value="1"/>
</dbReference>
<evidence type="ECO:0000256" key="1">
    <source>
        <dbReference type="ARBA" id="ARBA00002714"/>
    </source>
</evidence>
<comment type="pathway">
    <text evidence="3">Cofactor biosynthesis; tetrahydrofolylpolyglutamate biosynthesis.</text>
</comment>
<gene>
    <name evidence="23" type="ORF">IAC04_05165</name>
</gene>
<evidence type="ECO:0000256" key="11">
    <source>
        <dbReference type="ARBA" id="ARBA00022840"/>
    </source>
</evidence>
<comment type="catalytic activity">
    <reaction evidence="18">
        <text>10-formyltetrahydrofolyl-(gamma-L-Glu)(n) + L-glutamate + ATP = 10-formyltetrahydrofolyl-(gamma-L-Glu)(n+1) + ADP + phosphate + H(+)</text>
        <dbReference type="Rhea" id="RHEA:51904"/>
        <dbReference type="Rhea" id="RHEA-COMP:13088"/>
        <dbReference type="Rhea" id="RHEA-COMP:14300"/>
        <dbReference type="ChEBI" id="CHEBI:15378"/>
        <dbReference type="ChEBI" id="CHEBI:29985"/>
        <dbReference type="ChEBI" id="CHEBI:30616"/>
        <dbReference type="ChEBI" id="CHEBI:43474"/>
        <dbReference type="ChEBI" id="CHEBI:134413"/>
        <dbReference type="ChEBI" id="CHEBI:456216"/>
        <dbReference type="EC" id="6.3.2.17"/>
    </reaction>
</comment>
<name>A0A9D2GR20_9BACT</name>
<reference evidence="23" key="2">
    <citation type="submission" date="2021-04" db="EMBL/GenBank/DDBJ databases">
        <authorList>
            <person name="Gilroy R."/>
        </authorList>
    </citation>
    <scope>NUCLEOTIDE SEQUENCE</scope>
    <source>
        <strain evidence="23">Gambia16-554</strain>
    </source>
</reference>
<dbReference type="GO" id="GO:0008841">
    <property type="term" value="F:dihydrofolate synthase activity"/>
    <property type="evidence" value="ECO:0007669"/>
    <property type="project" value="UniProtKB-EC"/>
</dbReference>
<reference evidence="23" key="1">
    <citation type="journal article" date="2021" name="PeerJ">
        <title>Extensive microbial diversity within the chicken gut microbiome revealed by metagenomics and culture.</title>
        <authorList>
            <person name="Gilroy R."/>
            <person name="Ravi A."/>
            <person name="Getino M."/>
            <person name="Pursley I."/>
            <person name="Horton D.L."/>
            <person name="Alikhan N.F."/>
            <person name="Baker D."/>
            <person name="Gharbi K."/>
            <person name="Hall N."/>
            <person name="Watson M."/>
            <person name="Adriaenssens E.M."/>
            <person name="Foster-Nyarko E."/>
            <person name="Jarju S."/>
            <person name="Secka A."/>
            <person name="Antonio M."/>
            <person name="Oren A."/>
            <person name="Chaudhuri R.R."/>
            <person name="La Ragione R."/>
            <person name="Hildebrand F."/>
            <person name="Pallen M.J."/>
        </authorList>
    </citation>
    <scope>NUCLEOTIDE SEQUENCE</scope>
    <source>
        <strain evidence="23">Gambia16-554</strain>
    </source>
</reference>
<dbReference type="PANTHER" id="PTHR11136:SF0">
    <property type="entry name" value="DIHYDROFOLATE SYNTHETASE-RELATED"/>
    <property type="match status" value="1"/>
</dbReference>
<dbReference type="GO" id="GO:0005524">
    <property type="term" value="F:ATP binding"/>
    <property type="evidence" value="ECO:0007669"/>
    <property type="project" value="UniProtKB-KW"/>
</dbReference>
<evidence type="ECO:0000256" key="4">
    <source>
        <dbReference type="ARBA" id="ARBA00008276"/>
    </source>
</evidence>
<evidence type="ECO:0000256" key="2">
    <source>
        <dbReference type="ARBA" id="ARBA00004799"/>
    </source>
</evidence>
<evidence type="ECO:0000259" key="22">
    <source>
        <dbReference type="Pfam" id="PF02875"/>
    </source>
</evidence>
<dbReference type="PIRSF" id="PIRSF001563">
    <property type="entry name" value="Folylpolyglu_synth"/>
    <property type="match status" value="1"/>
</dbReference>
<evidence type="ECO:0000313" key="24">
    <source>
        <dbReference type="Proteomes" id="UP000824115"/>
    </source>
</evidence>
<dbReference type="GO" id="GO:0005737">
    <property type="term" value="C:cytoplasm"/>
    <property type="evidence" value="ECO:0007669"/>
    <property type="project" value="TreeGrafter"/>
</dbReference>
<keyword evidence="13" id="KW-0289">Folate biosynthesis</keyword>
<evidence type="ECO:0000256" key="16">
    <source>
        <dbReference type="ARBA" id="ARBA00032510"/>
    </source>
</evidence>
<evidence type="ECO:0000256" key="21">
    <source>
        <dbReference type="PIRNR" id="PIRNR001563"/>
    </source>
</evidence>
<evidence type="ECO:0000256" key="14">
    <source>
        <dbReference type="ARBA" id="ARBA00030048"/>
    </source>
</evidence>
<sequence>MMPETTPELDQKYSGCVRKLYSIAPSFQVVGAAGYHPGLETMTDFAAFLGNPHKRLNTIHIAGTNGKGSVAHMLASALASVRPGSRIGLYTSPHLLDFRERIKVISTDYRRNGVYFREIGKQDVVDFLDRAGDFMDVRRPSFFEITTAMALDYFDRMKVDAAVMETGLGGRLDSTNIIIPQLSVITSIGLDHKDILGDTIEKIAAEKAGIIKPGVPVVVGDVPHEAFEVISAVAEQCGSRLYMAGDMCDDCVSAEAAALEADLHSDCQEKNIRTVLTALGVMGLGAVRKESSAYEAIVHAAAFTGLRGRWERLASRPEVICDIGHNVEAVTVSVRQLKELAGGRHLTMVFGMASDKDVEAVLRLLPKGARYVFTQAQGTRAMPCGRLRQMALEAGIACSRTAGRVADAFEAALDISSPDDIVFVGGSSYVVAEALEYWNEKMCNKKVN</sequence>
<dbReference type="GO" id="GO:0046872">
    <property type="term" value="F:metal ion binding"/>
    <property type="evidence" value="ECO:0007669"/>
    <property type="project" value="UniProtKB-KW"/>
</dbReference>
<dbReference type="Pfam" id="PF02875">
    <property type="entry name" value="Mur_ligase_C"/>
    <property type="match status" value="1"/>
</dbReference>
<comment type="function">
    <text evidence="1">Functions in two distinct reactions of the de novo folate biosynthetic pathway. Catalyzes the addition of a glutamate residue to dihydropteroate (7,8-dihydropteroate or H2Pte) to form dihydrofolate (7,8-dihydrofolate monoglutamate or H2Pte-Glu). Also catalyzes successive additions of L-glutamate to tetrahydrofolate or 10-formyltetrahydrofolate or 5,10-methylenetetrahydrofolate, leading to folylpolyglutamate derivatives.</text>
</comment>
<evidence type="ECO:0000313" key="23">
    <source>
        <dbReference type="EMBL" id="HIZ85860.1"/>
    </source>
</evidence>
<evidence type="ECO:0000256" key="6">
    <source>
        <dbReference type="ARBA" id="ARBA00013025"/>
    </source>
</evidence>
<dbReference type="AlphaFoldDB" id="A0A9D2GR20"/>
<accession>A0A9D2GR20</accession>
<evidence type="ECO:0000256" key="9">
    <source>
        <dbReference type="ARBA" id="ARBA00022723"/>
    </source>
</evidence>
<dbReference type="InterPro" id="IPR001645">
    <property type="entry name" value="Folylpolyglutamate_synth"/>
</dbReference>
<dbReference type="InterPro" id="IPR018109">
    <property type="entry name" value="Folylpolyglutamate_synth_CS"/>
</dbReference>
<evidence type="ECO:0000256" key="10">
    <source>
        <dbReference type="ARBA" id="ARBA00022741"/>
    </source>
</evidence>
<evidence type="ECO:0000256" key="13">
    <source>
        <dbReference type="ARBA" id="ARBA00022909"/>
    </source>
</evidence>
<comment type="catalytic activity">
    <reaction evidence="19">
        <text>(6R)-5,10-methylenetetrahydrofolyl-(gamma-L-Glu)(n) + L-glutamate + ATP = (6R)-5,10-methylenetetrahydrofolyl-(gamma-L-Glu)(n+1) + ADP + phosphate + H(+)</text>
        <dbReference type="Rhea" id="RHEA:51912"/>
        <dbReference type="Rhea" id="RHEA-COMP:13257"/>
        <dbReference type="Rhea" id="RHEA-COMP:13258"/>
        <dbReference type="ChEBI" id="CHEBI:15378"/>
        <dbReference type="ChEBI" id="CHEBI:29985"/>
        <dbReference type="ChEBI" id="CHEBI:30616"/>
        <dbReference type="ChEBI" id="CHEBI:43474"/>
        <dbReference type="ChEBI" id="CHEBI:136572"/>
        <dbReference type="ChEBI" id="CHEBI:456216"/>
        <dbReference type="EC" id="6.3.2.17"/>
    </reaction>
</comment>
<feature type="domain" description="Mur ligase C-terminal" evidence="22">
    <location>
        <begin position="308"/>
        <end position="427"/>
    </location>
</feature>
<dbReference type="Proteomes" id="UP000824115">
    <property type="component" value="Unassembled WGS sequence"/>
</dbReference>
<comment type="catalytic activity">
    <reaction evidence="20">
        <text>7,8-dihydropteroate + L-glutamate + ATP = 7,8-dihydrofolate + ADP + phosphate + H(+)</text>
        <dbReference type="Rhea" id="RHEA:23584"/>
        <dbReference type="ChEBI" id="CHEBI:15378"/>
        <dbReference type="ChEBI" id="CHEBI:17839"/>
        <dbReference type="ChEBI" id="CHEBI:29985"/>
        <dbReference type="ChEBI" id="CHEBI:30616"/>
        <dbReference type="ChEBI" id="CHEBI:43474"/>
        <dbReference type="ChEBI" id="CHEBI:57451"/>
        <dbReference type="ChEBI" id="CHEBI:456216"/>
        <dbReference type="EC" id="6.3.2.12"/>
    </reaction>
</comment>
<keyword evidence="11 21" id="KW-0067">ATP-binding</keyword>
<evidence type="ECO:0000256" key="18">
    <source>
        <dbReference type="ARBA" id="ARBA00047808"/>
    </source>
</evidence>
<protein>
    <recommendedName>
        <fullName evidence="7">Dihydrofolate synthase/folylpolyglutamate synthase</fullName>
        <ecNumber evidence="5">6.3.2.12</ecNumber>
        <ecNumber evidence="6">6.3.2.17</ecNumber>
    </recommendedName>
    <alternativeName>
        <fullName evidence="16">Folylpoly-gamma-glutamate synthetase-dihydrofolate synthetase</fullName>
    </alternativeName>
    <alternativeName>
        <fullName evidence="14">Folylpolyglutamate synthetase</fullName>
    </alternativeName>
    <alternativeName>
        <fullName evidence="15">Tetrahydrofolylpolyglutamate synthase</fullName>
    </alternativeName>
</protein>
<dbReference type="EC" id="6.3.2.12" evidence="5"/>
<proteinExistence type="inferred from homology"/>
<evidence type="ECO:0000256" key="20">
    <source>
        <dbReference type="ARBA" id="ARBA00049161"/>
    </source>
</evidence>
<evidence type="ECO:0000256" key="17">
    <source>
        <dbReference type="ARBA" id="ARBA00047493"/>
    </source>
</evidence>
<keyword evidence="9" id="KW-0479">Metal-binding</keyword>
<dbReference type="Gene3D" id="3.40.1190.10">
    <property type="entry name" value="Mur-like, catalytic domain"/>
    <property type="match status" value="1"/>
</dbReference>
<dbReference type="InterPro" id="IPR036565">
    <property type="entry name" value="Mur-like_cat_sf"/>
</dbReference>
<dbReference type="InterPro" id="IPR036615">
    <property type="entry name" value="Mur_ligase_C_dom_sf"/>
</dbReference>
<comment type="caution">
    <text evidence="23">The sequence shown here is derived from an EMBL/GenBank/DDBJ whole genome shotgun (WGS) entry which is preliminary data.</text>
</comment>
<keyword evidence="8 21" id="KW-0436">Ligase</keyword>
<evidence type="ECO:0000256" key="3">
    <source>
        <dbReference type="ARBA" id="ARBA00005150"/>
    </source>
</evidence>
<organism evidence="23 24">
    <name type="scientific">Candidatus Coprenecus stercoravium</name>
    <dbReference type="NCBI Taxonomy" id="2840735"/>
    <lineage>
        <taxon>Bacteria</taxon>
        <taxon>Pseudomonadati</taxon>
        <taxon>Bacteroidota</taxon>
        <taxon>Bacteroidia</taxon>
        <taxon>Bacteroidales</taxon>
        <taxon>Rikenellaceae</taxon>
        <taxon>Rikenellaceae incertae sedis</taxon>
        <taxon>Candidatus Coprenecus</taxon>
    </lineage>
</organism>
<evidence type="ECO:0000256" key="5">
    <source>
        <dbReference type="ARBA" id="ARBA00013023"/>
    </source>
</evidence>
<dbReference type="GO" id="GO:0046656">
    <property type="term" value="P:folic acid biosynthetic process"/>
    <property type="evidence" value="ECO:0007669"/>
    <property type="project" value="UniProtKB-KW"/>
</dbReference>
<dbReference type="Gene3D" id="3.90.190.20">
    <property type="entry name" value="Mur ligase, C-terminal domain"/>
    <property type="match status" value="1"/>
</dbReference>
<evidence type="ECO:0000256" key="15">
    <source>
        <dbReference type="ARBA" id="ARBA00030592"/>
    </source>
</evidence>
<dbReference type="EC" id="6.3.2.17" evidence="6"/>
<comment type="similarity">
    <text evidence="4 21">Belongs to the folylpolyglutamate synthase family.</text>
</comment>
<keyword evidence="10 21" id="KW-0547">Nucleotide-binding</keyword>
<evidence type="ECO:0000256" key="8">
    <source>
        <dbReference type="ARBA" id="ARBA00022598"/>
    </source>
</evidence>
<evidence type="ECO:0000256" key="19">
    <source>
        <dbReference type="ARBA" id="ARBA00049035"/>
    </source>
</evidence>
<dbReference type="GO" id="GO:0004326">
    <property type="term" value="F:tetrahydrofolylpolyglutamate synthase activity"/>
    <property type="evidence" value="ECO:0007669"/>
    <property type="project" value="UniProtKB-EC"/>
</dbReference>
<evidence type="ECO:0000256" key="7">
    <source>
        <dbReference type="ARBA" id="ARBA00019357"/>
    </source>
</evidence>
<dbReference type="PROSITE" id="PS01012">
    <property type="entry name" value="FOLYLPOLYGLU_SYNT_2"/>
    <property type="match status" value="1"/>
</dbReference>
<dbReference type="SUPFAM" id="SSF53244">
    <property type="entry name" value="MurD-like peptide ligases, peptide-binding domain"/>
    <property type="match status" value="1"/>
</dbReference>
<dbReference type="InterPro" id="IPR004101">
    <property type="entry name" value="Mur_ligase_C"/>
</dbReference>
<comment type="catalytic activity">
    <reaction evidence="17">
        <text>(6S)-5,6,7,8-tetrahydrofolyl-(gamma-L-Glu)(n) + L-glutamate + ATP = (6S)-5,6,7,8-tetrahydrofolyl-(gamma-L-Glu)(n+1) + ADP + phosphate + H(+)</text>
        <dbReference type="Rhea" id="RHEA:10580"/>
        <dbReference type="Rhea" id="RHEA-COMP:14738"/>
        <dbReference type="Rhea" id="RHEA-COMP:14740"/>
        <dbReference type="ChEBI" id="CHEBI:15378"/>
        <dbReference type="ChEBI" id="CHEBI:29985"/>
        <dbReference type="ChEBI" id="CHEBI:30616"/>
        <dbReference type="ChEBI" id="CHEBI:43474"/>
        <dbReference type="ChEBI" id="CHEBI:141005"/>
        <dbReference type="ChEBI" id="CHEBI:456216"/>
        <dbReference type="EC" id="6.3.2.17"/>
    </reaction>
</comment>
<keyword evidence="12" id="KW-0460">Magnesium</keyword>
<evidence type="ECO:0000256" key="12">
    <source>
        <dbReference type="ARBA" id="ARBA00022842"/>
    </source>
</evidence>
<dbReference type="SUPFAM" id="SSF53623">
    <property type="entry name" value="MurD-like peptide ligases, catalytic domain"/>
    <property type="match status" value="1"/>
</dbReference>
<comment type="pathway">
    <text evidence="2">Cofactor biosynthesis; tetrahydrofolate biosynthesis; 7,8-dihydrofolate from 2-amino-4-hydroxy-6-hydroxymethyl-7,8-dihydropteridine diphosphate and 4-aminobenzoate: step 2/2.</text>
</comment>
<dbReference type="PANTHER" id="PTHR11136">
    <property type="entry name" value="FOLYLPOLYGLUTAMATE SYNTHASE-RELATED"/>
    <property type="match status" value="1"/>
</dbReference>